<proteinExistence type="predicted"/>
<dbReference type="EMBL" id="JAKWBI020000032">
    <property type="protein sequence ID" value="KAJ2905418.1"/>
    <property type="molecule type" value="Genomic_DNA"/>
</dbReference>
<feature type="compositionally biased region" description="Basic and acidic residues" evidence="1">
    <location>
        <begin position="103"/>
        <end position="114"/>
    </location>
</feature>
<comment type="caution">
    <text evidence="2">The sequence shown here is derived from an EMBL/GenBank/DDBJ whole genome shotgun (WGS) entry which is preliminary data.</text>
</comment>
<accession>A0AAD5RWY2</accession>
<protein>
    <submittedName>
        <fullName evidence="2">Uncharacterized protein</fullName>
    </submittedName>
</protein>
<evidence type="ECO:0000256" key="1">
    <source>
        <dbReference type="SAM" id="MobiDB-lite"/>
    </source>
</evidence>
<feature type="compositionally biased region" description="Basic residues" evidence="1">
    <location>
        <begin position="271"/>
        <end position="285"/>
    </location>
</feature>
<dbReference type="Proteomes" id="UP001201980">
    <property type="component" value="Unassembled WGS sequence"/>
</dbReference>
<evidence type="ECO:0000313" key="3">
    <source>
        <dbReference type="Proteomes" id="UP001201980"/>
    </source>
</evidence>
<evidence type="ECO:0000313" key="2">
    <source>
        <dbReference type="EMBL" id="KAJ2905418.1"/>
    </source>
</evidence>
<reference evidence="2" key="1">
    <citation type="submission" date="2022-07" db="EMBL/GenBank/DDBJ databases">
        <title>Draft genome sequence of Zalerion maritima ATCC 34329, a (micro)plastics degrading marine fungus.</title>
        <authorList>
            <person name="Paco A."/>
            <person name="Goncalves M.F.M."/>
            <person name="Rocha-Santos T.A.P."/>
            <person name="Alves A."/>
        </authorList>
    </citation>
    <scope>NUCLEOTIDE SEQUENCE</scope>
    <source>
        <strain evidence="2">ATCC 34329</strain>
    </source>
</reference>
<feature type="compositionally biased region" description="Basic residues" evidence="1">
    <location>
        <begin position="18"/>
        <end position="27"/>
    </location>
</feature>
<organism evidence="2 3">
    <name type="scientific">Zalerion maritima</name>
    <dbReference type="NCBI Taxonomy" id="339359"/>
    <lineage>
        <taxon>Eukaryota</taxon>
        <taxon>Fungi</taxon>
        <taxon>Dikarya</taxon>
        <taxon>Ascomycota</taxon>
        <taxon>Pezizomycotina</taxon>
        <taxon>Sordariomycetes</taxon>
        <taxon>Lulworthiomycetidae</taxon>
        <taxon>Lulworthiales</taxon>
        <taxon>Lulworthiaceae</taxon>
        <taxon>Zalerion</taxon>
    </lineage>
</organism>
<name>A0AAD5RWY2_9PEZI</name>
<sequence length="449" mass="49730">MPGGESTPRRKSPTITHGSRKRPRRHTLSQLHQGFSHSFSGRGVPDPEDQRGCSSQPCLATAPAWLESRKPDETAESQSSLDPDTQYPDPISPDSNSTPSGLKDTDLFPSRVEDGSPAQPSDNDSTESSFPRREPSADESLVTQIQRYEQGSKHFPYNPVESIENRREGLAMVADIMEPSLVRLGDGVEIGKKNVSKIEGDLTRMVQGMRKPFIPFHGGGNRDEIQDNTLRAIDEAAHIDIMPGCYDGRLHHGAKGLENSSVEEPGVSFDKRKRARANSKIRRKTLPQTPTPSVLPLREPLSSGSQHAGRSTLLVNPGFETMILDTTCQRELMDDPIDEEWVSRRRGRGQSRGTTARAESVSTSGNCIRQDYSRFGSFYFRVGPDLSKFKIPRKVPGGIEPGSSAWSCRDGFDRDELRMTAQHNTRQARKVEGLGALPLLYHSKSFGRL</sequence>
<feature type="region of interest" description="Disordered" evidence="1">
    <location>
        <begin position="256"/>
        <end position="308"/>
    </location>
</feature>
<keyword evidence="3" id="KW-1185">Reference proteome</keyword>
<feature type="region of interest" description="Disordered" evidence="1">
    <location>
        <begin position="1"/>
        <end position="141"/>
    </location>
</feature>
<dbReference type="AlphaFoldDB" id="A0AAD5RWY2"/>
<feature type="region of interest" description="Disordered" evidence="1">
    <location>
        <begin position="343"/>
        <end position="362"/>
    </location>
</feature>
<gene>
    <name evidence="2" type="ORF">MKZ38_005516</name>
</gene>
<feature type="compositionally biased region" description="Polar residues" evidence="1">
    <location>
        <begin position="28"/>
        <end position="39"/>
    </location>
</feature>
<feature type="compositionally biased region" description="Polar residues" evidence="1">
    <location>
        <begin position="118"/>
        <end position="129"/>
    </location>
</feature>